<evidence type="ECO:0000256" key="2">
    <source>
        <dbReference type="ARBA" id="ARBA00006991"/>
    </source>
</evidence>
<reference evidence="13 14" key="1">
    <citation type="submission" date="2024-01" db="EMBL/GenBank/DDBJ databases">
        <title>The genome of the rayed Mediterranean limpet Patella caerulea (Linnaeus, 1758).</title>
        <authorList>
            <person name="Anh-Thu Weber A."/>
            <person name="Halstead-Nussloch G."/>
        </authorList>
    </citation>
    <scope>NUCLEOTIDE SEQUENCE [LARGE SCALE GENOMIC DNA]</scope>
    <source>
        <strain evidence="13">AATW-2023a</strain>
        <tissue evidence="13">Whole specimen</tissue>
    </source>
</reference>
<dbReference type="PROSITE" id="PS50157">
    <property type="entry name" value="ZINC_FINGER_C2H2_2"/>
    <property type="match status" value="4"/>
</dbReference>
<dbReference type="InterPro" id="IPR036236">
    <property type="entry name" value="Znf_C2H2_sf"/>
</dbReference>
<name>A0AAN8Q806_PATCE</name>
<accession>A0AAN8Q806</accession>
<evidence type="ECO:0000256" key="11">
    <source>
        <dbReference type="PROSITE-ProRule" id="PRU00042"/>
    </source>
</evidence>
<keyword evidence="7" id="KW-0805">Transcription regulation</keyword>
<dbReference type="InterPro" id="IPR050331">
    <property type="entry name" value="Zinc_finger"/>
</dbReference>
<dbReference type="GO" id="GO:0005634">
    <property type="term" value="C:nucleus"/>
    <property type="evidence" value="ECO:0007669"/>
    <property type="project" value="UniProtKB-SubCell"/>
</dbReference>
<dbReference type="Pfam" id="PF00096">
    <property type="entry name" value="zf-C2H2"/>
    <property type="match status" value="1"/>
</dbReference>
<keyword evidence="6" id="KW-0862">Zinc</keyword>
<evidence type="ECO:0000256" key="7">
    <source>
        <dbReference type="ARBA" id="ARBA00023015"/>
    </source>
</evidence>
<evidence type="ECO:0000313" key="13">
    <source>
        <dbReference type="EMBL" id="KAK6196018.1"/>
    </source>
</evidence>
<gene>
    <name evidence="13" type="ORF">SNE40_001323</name>
</gene>
<evidence type="ECO:0000256" key="8">
    <source>
        <dbReference type="ARBA" id="ARBA00023125"/>
    </source>
</evidence>
<keyword evidence="8" id="KW-0238">DNA-binding</keyword>
<dbReference type="SUPFAM" id="SSF57667">
    <property type="entry name" value="beta-beta-alpha zinc fingers"/>
    <property type="match status" value="2"/>
</dbReference>
<dbReference type="PANTHER" id="PTHR16515:SF66">
    <property type="entry name" value="C2H2-TYPE DOMAIN-CONTAINING PROTEIN"/>
    <property type="match status" value="1"/>
</dbReference>
<organism evidence="13 14">
    <name type="scientific">Patella caerulea</name>
    <name type="common">Rayed Mediterranean limpet</name>
    <dbReference type="NCBI Taxonomy" id="87958"/>
    <lineage>
        <taxon>Eukaryota</taxon>
        <taxon>Metazoa</taxon>
        <taxon>Spiralia</taxon>
        <taxon>Lophotrochozoa</taxon>
        <taxon>Mollusca</taxon>
        <taxon>Gastropoda</taxon>
        <taxon>Patellogastropoda</taxon>
        <taxon>Patelloidea</taxon>
        <taxon>Patellidae</taxon>
        <taxon>Patella</taxon>
    </lineage>
</organism>
<dbReference type="Pfam" id="PF13909">
    <property type="entry name" value="zf-H2C2_5"/>
    <property type="match status" value="1"/>
</dbReference>
<feature type="domain" description="C2H2-type" evidence="12">
    <location>
        <begin position="77"/>
        <end position="104"/>
    </location>
</feature>
<evidence type="ECO:0000256" key="5">
    <source>
        <dbReference type="ARBA" id="ARBA00022771"/>
    </source>
</evidence>
<feature type="domain" description="C2H2-type" evidence="12">
    <location>
        <begin position="105"/>
        <end position="132"/>
    </location>
</feature>
<evidence type="ECO:0000256" key="10">
    <source>
        <dbReference type="ARBA" id="ARBA00023242"/>
    </source>
</evidence>
<protein>
    <recommendedName>
        <fullName evidence="12">C2H2-type domain-containing protein</fullName>
    </recommendedName>
</protein>
<dbReference type="EMBL" id="JAZGQO010000001">
    <property type="protein sequence ID" value="KAK6196018.1"/>
    <property type="molecule type" value="Genomic_DNA"/>
</dbReference>
<dbReference type="Gene3D" id="3.30.160.60">
    <property type="entry name" value="Classic Zinc Finger"/>
    <property type="match status" value="3"/>
</dbReference>
<comment type="similarity">
    <text evidence="2">Belongs to the krueppel C2H2-type zinc-finger protein family.</text>
</comment>
<dbReference type="GO" id="GO:0010468">
    <property type="term" value="P:regulation of gene expression"/>
    <property type="evidence" value="ECO:0007669"/>
    <property type="project" value="TreeGrafter"/>
</dbReference>
<comment type="subcellular location">
    <subcellularLocation>
        <location evidence="1">Nucleus</location>
    </subcellularLocation>
</comment>
<evidence type="ECO:0000259" key="12">
    <source>
        <dbReference type="PROSITE" id="PS50157"/>
    </source>
</evidence>
<keyword evidence="5 11" id="KW-0863">Zinc-finger</keyword>
<evidence type="ECO:0000256" key="4">
    <source>
        <dbReference type="ARBA" id="ARBA00022737"/>
    </source>
</evidence>
<dbReference type="InterPro" id="IPR013087">
    <property type="entry name" value="Znf_C2H2_type"/>
</dbReference>
<evidence type="ECO:0000256" key="3">
    <source>
        <dbReference type="ARBA" id="ARBA00022723"/>
    </source>
</evidence>
<evidence type="ECO:0000256" key="6">
    <source>
        <dbReference type="ARBA" id="ARBA00022833"/>
    </source>
</evidence>
<proteinExistence type="inferred from homology"/>
<feature type="domain" description="C2H2-type" evidence="12">
    <location>
        <begin position="248"/>
        <end position="276"/>
    </location>
</feature>
<feature type="domain" description="C2H2-type" evidence="12">
    <location>
        <begin position="22"/>
        <end position="50"/>
    </location>
</feature>
<dbReference type="SMART" id="SM00355">
    <property type="entry name" value="ZnF_C2H2"/>
    <property type="match status" value="5"/>
</dbReference>
<sequence>MESLIDISINLSPDSKDERKSFRCPQCKYVTDRKNNLKRHIITMHQESSKSVECCGVIFKSKASLRDHVCLFHRGGYCCQICGRNFCRKALLHRHLTVHSGQKDYSCHLCGYATSHKSNLERHQKVHLRSSNENFALSEDLSPNDDHQRAVTLKDIPAPRLPRLKQLKRSPRCYLLLPKRLSETYGKSPVVSCPNEIAVNDKGNQMEERMDNKLMDSDSLKSDIQLEYPDKDLKQIRHTKNRMYGNSYKCSECKQRFTHQRELFTHKCTPSVQCQPSLPIVTAVQKGTIKQMLSATELYPDSSDNIKGGVQFPHSGSAQNYYRTYKGSPESKVSVAKKNKTNCDNSGMSETNMSICQTKNTVTCLGQMNETRKRKNPVDNCPDPFSRKYRCLDNSFEFDEFSRARNLLSPTVKPRFGPELLSYFDCTQTLSKINSRSVFENVVSKKKIETIAESFSPKSTGNSGNISSEYEHFMRKKSPMMPPVLQDFQYRPPEKKLGIWRVW</sequence>
<dbReference type="AlphaFoldDB" id="A0AAN8Q806"/>
<evidence type="ECO:0000256" key="9">
    <source>
        <dbReference type="ARBA" id="ARBA00023163"/>
    </source>
</evidence>
<keyword evidence="10" id="KW-0539">Nucleus</keyword>
<dbReference type="PANTHER" id="PTHR16515">
    <property type="entry name" value="PR DOMAIN ZINC FINGER PROTEIN"/>
    <property type="match status" value="1"/>
</dbReference>
<dbReference type="FunFam" id="3.30.160.60:FF:001156">
    <property type="entry name" value="Zinc finger protein 407"/>
    <property type="match status" value="1"/>
</dbReference>
<keyword evidence="3" id="KW-0479">Metal-binding</keyword>
<dbReference type="GO" id="GO:0003677">
    <property type="term" value="F:DNA binding"/>
    <property type="evidence" value="ECO:0007669"/>
    <property type="project" value="UniProtKB-KW"/>
</dbReference>
<keyword evidence="14" id="KW-1185">Reference proteome</keyword>
<keyword evidence="4" id="KW-0677">Repeat</keyword>
<evidence type="ECO:0000256" key="1">
    <source>
        <dbReference type="ARBA" id="ARBA00004123"/>
    </source>
</evidence>
<evidence type="ECO:0000313" key="14">
    <source>
        <dbReference type="Proteomes" id="UP001347796"/>
    </source>
</evidence>
<dbReference type="PROSITE" id="PS00028">
    <property type="entry name" value="ZINC_FINGER_C2H2_1"/>
    <property type="match status" value="1"/>
</dbReference>
<dbReference type="Proteomes" id="UP001347796">
    <property type="component" value="Unassembled WGS sequence"/>
</dbReference>
<comment type="caution">
    <text evidence="13">The sequence shown here is derived from an EMBL/GenBank/DDBJ whole genome shotgun (WGS) entry which is preliminary data.</text>
</comment>
<keyword evidence="9" id="KW-0804">Transcription</keyword>
<dbReference type="GO" id="GO:0008270">
    <property type="term" value="F:zinc ion binding"/>
    <property type="evidence" value="ECO:0007669"/>
    <property type="project" value="UniProtKB-KW"/>
</dbReference>